<dbReference type="EMBL" id="CP123385">
    <property type="protein sequence ID" value="XCC95101.1"/>
    <property type="molecule type" value="Genomic_DNA"/>
</dbReference>
<comment type="cofactor">
    <cofactor evidence="3">
        <name>Zn(2+)</name>
        <dbReference type="ChEBI" id="CHEBI:29105"/>
    </cofactor>
    <text evidence="3">Binds 1 divalent metal cation per subunit.</text>
</comment>
<dbReference type="AlphaFoldDB" id="A0AAU8AJS4"/>
<comment type="similarity">
    <text evidence="1">Belongs to the SMP-30/CGR1 family.</text>
</comment>
<name>A0AAU8AJS4_9RHOB</name>
<feature type="active site" description="Proton donor/acceptor" evidence="2">
    <location>
        <position position="193"/>
    </location>
</feature>
<gene>
    <name evidence="5" type="ORF">PVT71_18595</name>
</gene>
<feature type="binding site" evidence="3">
    <location>
        <position position="13"/>
    </location>
    <ligand>
        <name>a divalent metal cation</name>
        <dbReference type="ChEBI" id="CHEBI:60240"/>
    </ligand>
</feature>
<keyword evidence="3" id="KW-0862">Zinc</keyword>
<dbReference type="GO" id="GO:0004341">
    <property type="term" value="F:gluconolactonase activity"/>
    <property type="evidence" value="ECO:0007669"/>
    <property type="project" value="TreeGrafter"/>
</dbReference>
<feature type="binding site" evidence="3">
    <location>
        <position position="193"/>
    </location>
    <ligand>
        <name>a divalent metal cation</name>
        <dbReference type="ChEBI" id="CHEBI:60240"/>
    </ligand>
</feature>
<organism evidence="5">
    <name type="scientific">Alloyangia sp. H15</name>
    <dbReference type="NCBI Taxonomy" id="3029062"/>
    <lineage>
        <taxon>Bacteria</taxon>
        <taxon>Pseudomonadati</taxon>
        <taxon>Pseudomonadota</taxon>
        <taxon>Alphaproteobacteria</taxon>
        <taxon>Rhodobacterales</taxon>
        <taxon>Roseobacteraceae</taxon>
        <taxon>Alloyangia</taxon>
    </lineage>
</organism>
<dbReference type="GO" id="GO:0005509">
    <property type="term" value="F:calcium ion binding"/>
    <property type="evidence" value="ECO:0007669"/>
    <property type="project" value="TreeGrafter"/>
</dbReference>
<dbReference type="Pfam" id="PF08450">
    <property type="entry name" value="SGL"/>
    <property type="match status" value="1"/>
</dbReference>
<dbReference type="InterPro" id="IPR011042">
    <property type="entry name" value="6-blade_b-propeller_TolB-like"/>
</dbReference>
<dbReference type="PANTHER" id="PTHR10907:SF47">
    <property type="entry name" value="REGUCALCIN"/>
    <property type="match status" value="1"/>
</dbReference>
<reference evidence="5" key="1">
    <citation type="submission" date="2023-02" db="EMBL/GenBank/DDBJ databases">
        <title>Description and genomic characterization of Salipiger bruguierae sp. nov., isolated from the sediment of mangrove plant Bruguiera sexangula.</title>
        <authorList>
            <person name="Long M."/>
        </authorList>
    </citation>
    <scope>NUCLEOTIDE SEQUENCE</scope>
    <source>
        <strain evidence="5">H15</strain>
    </source>
</reference>
<feature type="binding site" evidence="3">
    <location>
        <position position="96"/>
    </location>
    <ligand>
        <name>substrate</name>
    </ligand>
</feature>
<protein>
    <submittedName>
        <fullName evidence="5">SMP-30/gluconolactonase/LRE family protein</fullName>
    </submittedName>
</protein>
<dbReference type="GO" id="GO:0019853">
    <property type="term" value="P:L-ascorbic acid biosynthetic process"/>
    <property type="evidence" value="ECO:0007669"/>
    <property type="project" value="TreeGrafter"/>
</dbReference>
<dbReference type="SUPFAM" id="SSF63829">
    <property type="entry name" value="Calcium-dependent phosphotriesterase"/>
    <property type="match status" value="1"/>
</dbReference>
<feature type="binding site" evidence="3">
    <location>
        <position position="98"/>
    </location>
    <ligand>
        <name>substrate</name>
    </ligand>
</feature>
<feature type="domain" description="SMP-30/Gluconolactonase/LRE-like region" evidence="4">
    <location>
        <begin position="11"/>
        <end position="252"/>
    </location>
</feature>
<keyword evidence="3" id="KW-0479">Metal-binding</keyword>
<evidence type="ECO:0000256" key="3">
    <source>
        <dbReference type="PIRSR" id="PIRSR605511-2"/>
    </source>
</evidence>
<evidence type="ECO:0000259" key="4">
    <source>
        <dbReference type="Pfam" id="PF08450"/>
    </source>
</evidence>
<feature type="binding site" evidence="3">
    <location>
        <position position="143"/>
    </location>
    <ligand>
        <name>a divalent metal cation</name>
        <dbReference type="ChEBI" id="CHEBI:60240"/>
    </ligand>
</feature>
<dbReference type="PANTHER" id="PTHR10907">
    <property type="entry name" value="REGUCALCIN"/>
    <property type="match status" value="1"/>
</dbReference>
<dbReference type="RefSeq" id="WP_353473938.1">
    <property type="nucleotide sequence ID" value="NZ_CP123385.1"/>
</dbReference>
<proteinExistence type="inferred from homology"/>
<dbReference type="PRINTS" id="PR01790">
    <property type="entry name" value="SMP30FAMILY"/>
</dbReference>
<evidence type="ECO:0000256" key="1">
    <source>
        <dbReference type="ARBA" id="ARBA00008853"/>
    </source>
</evidence>
<evidence type="ECO:0000256" key="2">
    <source>
        <dbReference type="PIRSR" id="PIRSR605511-1"/>
    </source>
</evidence>
<dbReference type="InterPro" id="IPR013658">
    <property type="entry name" value="SGL"/>
</dbReference>
<evidence type="ECO:0000313" key="5">
    <source>
        <dbReference type="EMBL" id="XCC95101.1"/>
    </source>
</evidence>
<dbReference type="InterPro" id="IPR005511">
    <property type="entry name" value="SMP-30"/>
</dbReference>
<dbReference type="Gene3D" id="2.120.10.30">
    <property type="entry name" value="TolB, C-terminal domain"/>
    <property type="match status" value="1"/>
</dbReference>
<accession>A0AAU8AJS4</accession>
<sequence length="291" mass="30643">MDVLDHRICELGEGVLWHPLREELFWFDITGKRLLSHHPATGHTRAVPLTEMCSAAAWIDHDHLLVASETGLWTYDVGTGDFGHLADLEADNPATRSNDGRADPWGGFWIGTMGKNAEPGAGAIYRYFGGELRKIADGISIPNALCFDEGRGCGYFADTDARLLFRVPLDKAGWPTDAPEVFVDFTHAGLSPDGAVTDAAGTLWVALWGAGAVIEVSPDGTLGARHELAAPHATCPAFGGPEFTTLYCTSATQGLGAGALAEAPLSGALFAQPGAGQGKAEPAFKLDTGDA</sequence>